<sequence length="170" mass="18955">MKEVILLCGAASIFMLCGLILNKILFTGQARDQRLSAESNSPSVSLAFEHIEEVDSLSNILGIFSQKCPSCQLNLFYGSAEEIRQQLNAGKLDLGFFRTVPDSKIDSSFDVYYFLLDEHVIACQAAELPIIPLNRKKHTEAVVWKKGNCTPEAILLISLLKKDMFQKEVA</sequence>
<feature type="domain" description="LysR substrate-binding" evidence="1">
    <location>
        <begin position="41"/>
        <end position="126"/>
    </location>
</feature>
<name>A0A6N2TDI8_9FIRM</name>
<gene>
    <name evidence="2" type="ORF">BGLFYP119_01560</name>
</gene>
<dbReference type="Pfam" id="PF03466">
    <property type="entry name" value="LysR_substrate"/>
    <property type="match status" value="1"/>
</dbReference>
<proteinExistence type="predicted"/>
<reference evidence="2" key="1">
    <citation type="submission" date="2019-11" db="EMBL/GenBank/DDBJ databases">
        <authorList>
            <person name="Feng L."/>
        </authorList>
    </citation>
    <scope>NUCLEOTIDE SEQUENCE</scope>
    <source>
        <strain evidence="2">BgluceraseaLFYP119</strain>
    </source>
</reference>
<evidence type="ECO:0000313" key="2">
    <source>
        <dbReference type="EMBL" id="VYT03637.1"/>
    </source>
</evidence>
<dbReference type="AlphaFoldDB" id="A0A6N2TDI8"/>
<evidence type="ECO:0000259" key="1">
    <source>
        <dbReference type="Pfam" id="PF03466"/>
    </source>
</evidence>
<dbReference type="RefSeq" id="WP_156353881.1">
    <property type="nucleotide sequence ID" value="NZ_CACRST010000013.1"/>
</dbReference>
<organism evidence="2">
    <name type="scientific">Blautia glucerasea</name>
    <dbReference type="NCBI Taxonomy" id="536633"/>
    <lineage>
        <taxon>Bacteria</taxon>
        <taxon>Bacillati</taxon>
        <taxon>Bacillota</taxon>
        <taxon>Clostridia</taxon>
        <taxon>Lachnospirales</taxon>
        <taxon>Lachnospiraceae</taxon>
        <taxon>Blautia</taxon>
    </lineage>
</organism>
<accession>A0A6N2TDI8</accession>
<dbReference type="InterPro" id="IPR005119">
    <property type="entry name" value="LysR_subst-bd"/>
</dbReference>
<dbReference type="SUPFAM" id="SSF53850">
    <property type="entry name" value="Periplasmic binding protein-like II"/>
    <property type="match status" value="1"/>
</dbReference>
<dbReference type="EMBL" id="CACRST010000013">
    <property type="protein sequence ID" value="VYT03637.1"/>
    <property type="molecule type" value="Genomic_DNA"/>
</dbReference>
<protein>
    <recommendedName>
        <fullName evidence="1">LysR substrate-binding domain-containing protein</fullName>
    </recommendedName>
</protein>
<dbReference type="Gene3D" id="3.40.190.10">
    <property type="entry name" value="Periplasmic binding protein-like II"/>
    <property type="match status" value="1"/>
</dbReference>